<dbReference type="InterPro" id="IPR036390">
    <property type="entry name" value="WH_DNA-bd_sf"/>
</dbReference>
<dbReference type="NCBIfam" id="NF008361">
    <property type="entry name" value="PRK11151.1"/>
    <property type="match status" value="1"/>
</dbReference>
<dbReference type="Gene3D" id="3.40.190.10">
    <property type="entry name" value="Periplasmic binding protein-like II"/>
    <property type="match status" value="2"/>
</dbReference>
<dbReference type="PRINTS" id="PR00039">
    <property type="entry name" value="HTHLYSR"/>
</dbReference>
<feature type="domain" description="HTH lysR-type" evidence="6">
    <location>
        <begin position="1"/>
        <end position="58"/>
    </location>
</feature>
<keyword evidence="2" id="KW-0805">Transcription regulation</keyword>
<dbReference type="PANTHER" id="PTHR30346:SF26">
    <property type="entry name" value="HYDROGEN PEROXIDE-INDUCIBLE GENES ACTIVATOR"/>
    <property type="match status" value="1"/>
</dbReference>
<evidence type="ECO:0000256" key="4">
    <source>
        <dbReference type="ARBA" id="ARBA00023159"/>
    </source>
</evidence>
<evidence type="ECO:0000313" key="7">
    <source>
        <dbReference type="EMBL" id="VAX13305.1"/>
    </source>
</evidence>
<evidence type="ECO:0000256" key="1">
    <source>
        <dbReference type="ARBA" id="ARBA00009437"/>
    </source>
</evidence>
<dbReference type="InterPro" id="IPR005119">
    <property type="entry name" value="LysR_subst-bd"/>
</dbReference>
<proteinExistence type="inferred from homology"/>
<dbReference type="GO" id="GO:0003700">
    <property type="term" value="F:DNA-binding transcription factor activity"/>
    <property type="evidence" value="ECO:0007669"/>
    <property type="project" value="InterPro"/>
</dbReference>
<dbReference type="FunFam" id="1.10.10.10:FF:000001">
    <property type="entry name" value="LysR family transcriptional regulator"/>
    <property type="match status" value="1"/>
</dbReference>
<comment type="similarity">
    <text evidence="1">Belongs to the LysR transcriptional regulatory family.</text>
</comment>
<evidence type="ECO:0000256" key="2">
    <source>
        <dbReference type="ARBA" id="ARBA00023015"/>
    </source>
</evidence>
<keyword evidence="5" id="KW-0804">Transcription</keyword>
<reference evidence="7" key="1">
    <citation type="submission" date="2018-06" db="EMBL/GenBank/DDBJ databases">
        <authorList>
            <person name="Zhirakovskaya E."/>
        </authorList>
    </citation>
    <scope>NUCLEOTIDE SEQUENCE</scope>
</reference>
<dbReference type="Pfam" id="PF03466">
    <property type="entry name" value="LysR_substrate"/>
    <property type="match status" value="1"/>
</dbReference>
<evidence type="ECO:0000259" key="6">
    <source>
        <dbReference type="PROSITE" id="PS50931"/>
    </source>
</evidence>
<name>A0A3B1C3Q1_9ZZZZ</name>
<keyword evidence="3" id="KW-0238">DNA-binding</keyword>
<dbReference type="Pfam" id="PF00126">
    <property type="entry name" value="HTH_1"/>
    <property type="match status" value="1"/>
</dbReference>
<dbReference type="SUPFAM" id="SSF53850">
    <property type="entry name" value="Periplasmic binding protein-like II"/>
    <property type="match status" value="1"/>
</dbReference>
<dbReference type="AlphaFoldDB" id="A0A3B1C3Q1"/>
<dbReference type="PANTHER" id="PTHR30346">
    <property type="entry name" value="TRANSCRIPTIONAL DUAL REGULATOR HCAR-RELATED"/>
    <property type="match status" value="1"/>
</dbReference>
<sequence length="298" mass="33951">MNLRDLEYLLAVETERHFHRAADRCFVSQPTLSGQLKKLEQELGVQLVERNNRTVRMTEAGRAVAEQARRVLGEARAIKSIARTFHDPMKGELQVGLIPTVAPYLLPVIMPLFKKQYPELKLWLHEQQTAVLLDRLHNAELDLLILALPVETDEFEEIDLFNEAFWLAAPRDEPLTKKKTIGLADLQNKAMLLLEEGHCLRGQALEVCFSAGARESAGFRATSLETLRHMVGEGMGMTLIPELAVPKHRLKANPVCYIPFHKPKPSRRIGILFRKGSYRQNVFQNMAVLIRQHMQAQH</sequence>
<dbReference type="Gene3D" id="1.10.10.10">
    <property type="entry name" value="Winged helix-like DNA-binding domain superfamily/Winged helix DNA-binding domain"/>
    <property type="match status" value="1"/>
</dbReference>
<organism evidence="7">
    <name type="scientific">hydrothermal vent metagenome</name>
    <dbReference type="NCBI Taxonomy" id="652676"/>
    <lineage>
        <taxon>unclassified sequences</taxon>
        <taxon>metagenomes</taxon>
        <taxon>ecological metagenomes</taxon>
    </lineage>
</organism>
<evidence type="ECO:0000256" key="5">
    <source>
        <dbReference type="ARBA" id="ARBA00023163"/>
    </source>
</evidence>
<dbReference type="EMBL" id="UOFZ01000112">
    <property type="protein sequence ID" value="VAX13305.1"/>
    <property type="molecule type" value="Genomic_DNA"/>
</dbReference>
<dbReference type="PROSITE" id="PS50931">
    <property type="entry name" value="HTH_LYSR"/>
    <property type="match status" value="1"/>
</dbReference>
<dbReference type="SUPFAM" id="SSF46785">
    <property type="entry name" value="Winged helix' DNA-binding domain"/>
    <property type="match status" value="1"/>
</dbReference>
<keyword evidence="4" id="KW-0010">Activator</keyword>
<evidence type="ECO:0000256" key="3">
    <source>
        <dbReference type="ARBA" id="ARBA00023125"/>
    </source>
</evidence>
<accession>A0A3B1C3Q1</accession>
<dbReference type="CDD" id="cd08411">
    <property type="entry name" value="PBP2_OxyR"/>
    <property type="match status" value="1"/>
</dbReference>
<gene>
    <name evidence="7" type="ORF">MNBD_GAMMA24-2774</name>
</gene>
<protein>
    <submittedName>
        <fullName evidence="7">Hydrogen peroxide-inducible genes activator =&gt; OxyR</fullName>
    </submittedName>
</protein>
<dbReference type="GO" id="GO:0032993">
    <property type="term" value="C:protein-DNA complex"/>
    <property type="evidence" value="ECO:0007669"/>
    <property type="project" value="TreeGrafter"/>
</dbReference>
<dbReference type="InterPro" id="IPR000847">
    <property type="entry name" value="LysR_HTH_N"/>
</dbReference>
<dbReference type="InterPro" id="IPR036388">
    <property type="entry name" value="WH-like_DNA-bd_sf"/>
</dbReference>
<dbReference type="GO" id="GO:0003677">
    <property type="term" value="F:DNA binding"/>
    <property type="evidence" value="ECO:0007669"/>
    <property type="project" value="UniProtKB-KW"/>
</dbReference>